<dbReference type="Proteomes" id="UP000554482">
    <property type="component" value="Unassembled WGS sequence"/>
</dbReference>
<proteinExistence type="predicted"/>
<organism evidence="1 2">
    <name type="scientific">Thalictrum thalictroides</name>
    <name type="common">Rue-anemone</name>
    <name type="synonym">Anemone thalictroides</name>
    <dbReference type="NCBI Taxonomy" id="46969"/>
    <lineage>
        <taxon>Eukaryota</taxon>
        <taxon>Viridiplantae</taxon>
        <taxon>Streptophyta</taxon>
        <taxon>Embryophyta</taxon>
        <taxon>Tracheophyta</taxon>
        <taxon>Spermatophyta</taxon>
        <taxon>Magnoliopsida</taxon>
        <taxon>Ranunculales</taxon>
        <taxon>Ranunculaceae</taxon>
        <taxon>Thalictroideae</taxon>
        <taxon>Thalictrum</taxon>
    </lineage>
</organism>
<dbReference type="AlphaFoldDB" id="A0A7J6VEP9"/>
<reference evidence="1 2" key="1">
    <citation type="submission" date="2020-06" db="EMBL/GenBank/DDBJ databases">
        <title>Transcriptomic and genomic resources for Thalictrum thalictroides and T. hernandezii: Facilitating candidate gene discovery in an emerging model plant lineage.</title>
        <authorList>
            <person name="Arias T."/>
            <person name="Riano-Pachon D.M."/>
            <person name="Di Stilio V.S."/>
        </authorList>
    </citation>
    <scope>NUCLEOTIDE SEQUENCE [LARGE SCALE GENOMIC DNA]</scope>
    <source>
        <strain evidence="2">cv. WT478/WT964</strain>
        <tissue evidence="1">Leaves</tissue>
    </source>
</reference>
<comment type="caution">
    <text evidence="1">The sequence shown here is derived from an EMBL/GenBank/DDBJ whole genome shotgun (WGS) entry which is preliminary data.</text>
</comment>
<protein>
    <submittedName>
        <fullName evidence="1">Uncharacterized protein</fullName>
    </submittedName>
</protein>
<sequence length="65" mass="7638">MRAFKISDVPWKLSAQWEEQENQATNVLLTVKRERVWWPGNPPFMGMFGSEEKVGKENVFLEPSR</sequence>
<evidence type="ECO:0000313" key="2">
    <source>
        <dbReference type="Proteomes" id="UP000554482"/>
    </source>
</evidence>
<name>A0A7J6VEP9_THATH</name>
<evidence type="ECO:0000313" key="1">
    <source>
        <dbReference type="EMBL" id="KAF5182690.1"/>
    </source>
</evidence>
<accession>A0A7J6VEP9</accession>
<keyword evidence="2" id="KW-1185">Reference proteome</keyword>
<gene>
    <name evidence="1" type="ORF">FRX31_027719</name>
</gene>
<dbReference type="EMBL" id="JABWDY010034403">
    <property type="protein sequence ID" value="KAF5182690.1"/>
    <property type="molecule type" value="Genomic_DNA"/>
</dbReference>